<keyword evidence="2" id="KW-1185">Reference proteome</keyword>
<accession>A0A1C7P243</accession>
<dbReference type="PATRIC" id="fig|1612624.7.peg.4282"/>
<dbReference type="EMBL" id="LGLV01000007">
    <property type="protein sequence ID" value="OBZ95298.1"/>
    <property type="molecule type" value="Genomic_DNA"/>
</dbReference>
<dbReference type="AlphaFoldDB" id="A0A1C7P243"/>
<proteinExistence type="predicted"/>
<reference evidence="1 2" key="1">
    <citation type="journal article" date="2016" name="Syst. Appl. Microbiol.">
        <title>Pararhizobium polonicum sp. nov. isolated from tumors on stone fruit rootstocks.</title>
        <authorList>
            <person name="Pulawska J."/>
            <person name="Kuzmanovic N."/>
            <person name="Willems A."/>
            <person name="Pothier J.F."/>
        </authorList>
    </citation>
    <scope>NUCLEOTIDE SEQUENCE [LARGE SCALE GENOMIC DNA]</scope>
    <source>
        <strain evidence="1 2">F5.1</strain>
    </source>
</reference>
<dbReference type="RefSeq" id="WP_068954349.1">
    <property type="nucleotide sequence ID" value="NZ_LGLV01000007.1"/>
</dbReference>
<dbReference type="Proteomes" id="UP000093111">
    <property type="component" value="Unassembled WGS sequence"/>
</dbReference>
<name>A0A1C7P243_9HYPH</name>
<dbReference type="InterPro" id="IPR011473">
    <property type="entry name" value="DUF1579"/>
</dbReference>
<sequence length="161" mass="17971">MKADLVEEHRWLQQLAGRWRVTFDPPGESEKQAHAAWEDKTRSLGGAWIVSEMTGTMPDGSAATNILTLGYDPARKRYVGSFASSVMTHLWVYEGMLDDTGKVLTLDCEGPDFANPGRTARYQDIITIKDGDSRNFSSRIRNADGTWKPVMSSDYKRIPAA</sequence>
<evidence type="ECO:0000313" key="2">
    <source>
        <dbReference type="Proteomes" id="UP000093111"/>
    </source>
</evidence>
<protein>
    <recommendedName>
        <fullName evidence="3">DUF1579 domain-containing protein</fullName>
    </recommendedName>
</protein>
<gene>
    <name evidence="1" type="ORF">ADU59_11975</name>
</gene>
<organism evidence="1 2">
    <name type="scientific">Pararhizobium polonicum</name>
    <dbReference type="NCBI Taxonomy" id="1612624"/>
    <lineage>
        <taxon>Bacteria</taxon>
        <taxon>Pseudomonadati</taxon>
        <taxon>Pseudomonadota</taxon>
        <taxon>Alphaproteobacteria</taxon>
        <taxon>Hyphomicrobiales</taxon>
        <taxon>Rhizobiaceae</taxon>
        <taxon>Rhizobium/Agrobacterium group</taxon>
        <taxon>Pararhizobium</taxon>
    </lineage>
</organism>
<dbReference type="STRING" id="1612624.ADU59_11975"/>
<evidence type="ECO:0008006" key="3">
    <source>
        <dbReference type="Google" id="ProtNLM"/>
    </source>
</evidence>
<evidence type="ECO:0000313" key="1">
    <source>
        <dbReference type="EMBL" id="OBZ95298.1"/>
    </source>
</evidence>
<dbReference type="Pfam" id="PF07617">
    <property type="entry name" value="DUF1579"/>
    <property type="match status" value="1"/>
</dbReference>
<dbReference type="OrthoDB" id="512336at2"/>
<comment type="caution">
    <text evidence="1">The sequence shown here is derived from an EMBL/GenBank/DDBJ whole genome shotgun (WGS) entry which is preliminary data.</text>
</comment>